<evidence type="ECO:0000313" key="3">
    <source>
        <dbReference type="Proteomes" id="UP000319663"/>
    </source>
</evidence>
<keyword evidence="3" id="KW-1185">Reference proteome</keyword>
<evidence type="ECO:0000256" key="1">
    <source>
        <dbReference type="SAM" id="MobiDB-lite"/>
    </source>
</evidence>
<reference evidence="2 3" key="1">
    <citation type="submission" date="2019-06" db="EMBL/GenBank/DDBJ databases">
        <title>Wine fermentation using esterase from Monascus purpureus.</title>
        <authorList>
            <person name="Geng C."/>
            <person name="Zhang Y."/>
        </authorList>
    </citation>
    <scope>NUCLEOTIDE SEQUENCE [LARGE SCALE GENOMIC DNA]</scope>
    <source>
        <strain evidence="2">HQ1</strain>
    </source>
</reference>
<protein>
    <recommendedName>
        <fullName evidence="4">RRM domain-containing protein</fullName>
    </recommendedName>
</protein>
<name>A0A507QRX5_MONPU</name>
<gene>
    <name evidence="2" type="ORF">MPDQ_007644</name>
</gene>
<feature type="compositionally biased region" description="Basic and acidic residues" evidence="1">
    <location>
        <begin position="255"/>
        <end position="269"/>
    </location>
</feature>
<dbReference type="EMBL" id="VIFY01000083">
    <property type="protein sequence ID" value="TQB71370.1"/>
    <property type="molecule type" value="Genomic_DNA"/>
</dbReference>
<accession>A0A507QRX5</accession>
<feature type="compositionally biased region" description="Polar residues" evidence="1">
    <location>
        <begin position="61"/>
        <end position="73"/>
    </location>
</feature>
<dbReference type="STRING" id="5098.A0A507QRX5"/>
<sequence length="295" mass="32063">MATAVSFDEIIQADRQRKKNEELANRLLGKSKKAVNSEANNKAAPKSLASRIGVTKRAASATRSKQRNNTPRSASAKRRPGEERLAAALDPSRGQAAVRNNAVGMTIKGSSGLGPFVVTGSNFAPGTTAADIQSAVEATSGPMLSCRVISPRPTVTAEMVFAERWTAETVVANFHNQRADGRVLSMRLEPNGAEANRDSDLFGPPLAPSSFKSSQPSYDVLREQADRQRRNRRAEPELQDGRYGFSNNRKALNNGRDRRAAGSKQKEPETGLYSDQMMVDATPQQPSGNRGRRQR</sequence>
<comment type="caution">
    <text evidence="2">The sequence shown here is derived from an EMBL/GenBank/DDBJ whole genome shotgun (WGS) entry which is preliminary data.</text>
</comment>
<dbReference type="OrthoDB" id="5374349at2759"/>
<feature type="region of interest" description="Disordered" evidence="1">
    <location>
        <begin position="195"/>
        <end position="295"/>
    </location>
</feature>
<feature type="region of interest" description="Disordered" evidence="1">
    <location>
        <begin position="31"/>
        <end position="82"/>
    </location>
</feature>
<proteinExistence type="predicted"/>
<evidence type="ECO:0008006" key="4">
    <source>
        <dbReference type="Google" id="ProtNLM"/>
    </source>
</evidence>
<organism evidence="2 3">
    <name type="scientific">Monascus purpureus</name>
    <name type="common">Red mold</name>
    <name type="synonym">Monascus anka</name>
    <dbReference type="NCBI Taxonomy" id="5098"/>
    <lineage>
        <taxon>Eukaryota</taxon>
        <taxon>Fungi</taxon>
        <taxon>Dikarya</taxon>
        <taxon>Ascomycota</taxon>
        <taxon>Pezizomycotina</taxon>
        <taxon>Eurotiomycetes</taxon>
        <taxon>Eurotiomycetidae</taxon>
        <taxon>Eurotiales</taxon>
        <taxon>Aspergillaceae</taxon>
        <taxon>Monascus</taxon>
    </lineage>
</organism>
<feature type="compositionally biased region" description="Basic and acidic residues" evidence="1">
    <location>
        <begin position="220"/>
        <end position="240"/>
    </location>
</feature>
<evidence type="ECO:0000313" key="2">
    <source>
        <dbReference type="EMBL" id="TQB71370.1"/>
    </source>
</evidence>
<dbReference type="Proteomes" id="UP000319663">
    <property type="component" value="Unassembled WGS sequence"/>
</dbReference>
<dbReference type="AlphaFoldDB" id="A0A507QRX5"/>